<evidence type="ECO:0000256" key="2">
    <source>
        <dbReference type="ARBA" id="ARBA00014031"/>
    </source>
</evidence>
<comment type="function">
    <text evidence="1">May be involved in the biogenesis of curli organelles.</text>
</comment>
<dbReference type="RefSeq" id="WP_188810559.1">
    <property type="nucleotide sequence ID" value="NZ_BMHT01000001.1"/>
</dbReference>
<keyword evidence="3 4" id="KW-0732">Signal</keyword>
<dbReference type="Proteomes" id="UP000632273">
    <property type="component" value="Unassembled WGS sequence"/>
</dbReference>
<evidence type="ECO:0000256" key="1">
    <source>
        <dbReference type="ARBA" id="ARBA00003989"/>
    </source>
</evidence>
<name>A0ABQ1TMD9_9BACT</name>
<feature type="signal peptide" evidence="4">
    <location>
        <begin position="1"/>
        <end position="24"/>
    </location>
</feature>
<evidence type="ECO:0000256" key="4">
    <source>
        <dbReference type="SAM" id="SignalP"/>
    </source>
</evidence>
<protein>
    <recommendedName>
        <fullName evidence="2">Curli production assembly/transport component CsgF</fullName>
    </recommendedName>
</protein>
<accession>A0ABQ1TMD9</accession>
<evidence type="ECO:0000313" key="5">
    <source>
        <dbReference type="EMBL" id="GGE97064.1"/>
    </source>
</evidence>
<dbReference type="Pfam" id="PF10614">
    <property type="entry name" value="CsgF"/>
    <property type="match status" value="1"/>
</dbReference>
<dbReference type="EMBL" id="BMHT01000001">
    <property type="protein sequence ID" value="GGE97064.1"/>
    <property type="molecule type" value="Genomic_DNA"/>
</dbReference>
<sequence length="144" mass="15345">MKVPLLRWALLLTLLTLGLRQAKAQDFIYEPKNPSFGGGNTFNYSWLLSSAQAQNSIPDPATRSASTAAADPLSNFAANLNQQILAQLTNRFITAQFGTGAIREGNYTVGNYRIQVTPGSSGVSIQVTDVSTGNQTTVTVPNGP</sequence>
<comment type="caution">
    <text evidence="5">The sequence shown here is derived from an EMBL/GenBank/DDBJ whole genome shotgun (WGS) entry which is preliminary data.</text>
</comment>
<organism evidence="5 6">
    <name type="scientific">Hymenobacter cavernae</name>
    <dbReference type="NCBI Taxonomy" id="2044852"/>
    <lineage>
        <taxon>Bacteria</taxon>
        <taxon>Pseudomonadati</taxon>
        <taxon>Bacteroidota</taxon>
        <taxon>Cytophagia</taxon>
        <taxon>Cytophagales</taxon>
        <taxon>Hymenobacteraceae</taxon>
        <taxon>Hymenobacter</taxon>
    </lineage>
</organism>
<gene>
    <name evidence="5" type="primary">csgF</name>
    <name evidence="5" type="ORF">GCM10011383_04740</name>
</gene>
<keyword evidence="6" id="KW-1185">Reference proteome</keyword>
<evidence type="ECO:0000313" key="6">
    <source>
        <dbReference type="Proteomes" id="UP000632273"/>
    </source>
</evidence>
<evidence type="ECO:0000256" key="3">
    <source>
        <dbReference type="ARBA" id="ARBA00022729"/>
    </source>
</evidence>
<dbReference type="InterPro" id="IPR018893">
    <property type="entry name" value="T8SS_CsgF"/>
</dbReference>
<feature type="chain" id="PRO_5047478351" description="Curli production assembly/transport component CsgF" evidence="4">
    <location>
        <begin position="25"/>
        <end position="144"/>
    </location>
</feature>
<reference evidence="6" key="1">
    <citation type="journal article" date="2019" name="Int. J. Syst. Evol. Microbiol.">
        <title>The Global Catalogue of Microorganisms (GCM) 10K type strain sequencing project: providing services to taxonomists for standard genome sequencing and annotation.</title>
        <authorList>
            <consortium name="The Broad Institute Genomics Platform"/>
            <consortium name="The Broad Institute Genome Sequencing Center for Infectious Disease"/>
            <person name="Wu L."/>
            <person name="Ma J."/>
        </authorList>
    </citation>
    <scope>NUCLEOTIDE SEQUENCE [LARGE SCALE GENOMIC DNA]</scope>
    <source>
        <strain evidence="6">CGMCC 1.15197</strain>
    </source>
</reference>
<proteinExistence type="predicted"/>